<proteinExistence type="inferred from homology"/>
<dbReference type="OrthoDB" id="247542at2759"/>
<evidence type="ECO:0000256" key="1">
    <source>
        <dbReference type="ARBA" id="ARBA00010884"/>
    </source>
</evidence>
<evidence type="ECO:0000259" key="2">
    <source>
        <dbReference type="Pfam" id="PF12146"/>
    </source>
</evidence>
<dbReference type="Pfam" id="PF12146">
    <property type="entry name" value="Hydrolase_4"/>
    <property type="match status" value="1"/>
</dbReference>
<accession>A0A7J6M638</accession>
<dbReference type="SUPFAM" id="SSF53474">
    <property type="entry name" value="alpha/beta-Hydrolases"/>
    <property type="match status" value="1"/>
</dbReference>
<dbReference type="PANTHER" id="PTHR10794:SF63">
    <property type="entry name" value="ALPHA_BETA HYDROLASE 1, ISOFORM A"/>
    <property type="match status" value="1"/>
</dbReference>
<gene>
    <name evidence="3" type="primary">ABHD3_5</name>
    <name evidence="3" type="ORF">FOL47_004040</name>
</gene>
<sequence>MAPSSPRLTSPSPTGLPTTTSTVEFSSVPVGVFWESVCRGTHDEPHVPTPTVHKTPPPPSTWVVVSLVVLVLEASRHIVLPMAFILPISLDLPRYYTLLICTTVIIILLITKYRYKIHIEEAKPGVHANTGGKDSDFGKVIHSLLGSRLKAYEPSPLFSIGGHWATAILFLTTTKPSLSPCRRWMMTSDKQSIALDWFMPPTDDVEGVLLVLHGLNGSSTEQYLTDLYHTALPHGYAICCMIARGLGGTPIVGDHKDSFSGARVSDARTAVNICHNITKGRVPLTLVGYSMGGVIATNMVAKYGHELKGQLNACVSISGGIRLWEKVDNKVSRELWQPLLAFELKQGVLGPMVRRTGFTPEDPNWYDKPSDLFHVDGLIPAAAHGYDDVIDYYHDMSACSDRYSNGGSDIAVPTLIVHSLDDPIIHVDAGAAIPSTASKYLFALITKTGGHVGWPQGWTPWEKGFHWVSETVLQFSQTVSQNWHLVESH</sequence>
<dbReference type="PANTHER" id="PTHR10794">
    <property type="entry name" value="ABHYDROLASE DOMAIN-CONTAINING PROTEIN"/>
    <property type="match status" value="1"/>
</dbReference>
<comment type="similarity">
    <text evidence="1">Belongs to the AB hydrolase superfamily. AB hydrolase 4 family.</text>
</comment>
<dbReference type="InterPro" id="IPR050960">
    <property type="entry name" value="AB_hydrolase_4_sf"/>
</dbReference>
<name>A0A7J6M638_PERCH</name>
<feature type="domain" description="Serine aminopeptidase S33" evidence="2">
    <location>
        <begin position="205"/>
        <end position="432"/>
    </location>
</feature>
<dbReference type="AlphaFoldDB" id="A0A7J6M638"/>
<organism evidence="3 4">
    <name type="scientific">Perkinsus chesapeaki</name>
    <name type="common">Clam parasite</name>
    <name type="synonym">Perkinsus andrewsi</name>
    <dbReference type="NCBI Taxonomy" id="330153"/>
    <lineage>
        <taxon>Eukaryota</taxon>
        <taxon>Sar</taxon>
        <taxon>Alveolata</taxon>
        <taxon>Perkinsozoa</taxon>
        <taxon>Perkinsea</taxon>
        <taxon>Perkinsida</taxon>
        <taxon>Perkinsidae</taxon>
        <taxon>Perkinsus</taxon>
    </lineage>
</organism>
<protein>
    <submittedName>
        <fullName evidence="3">Phospholipase abhd3</fullName>
    </submittedName>
</protein>
<comment type="caution">
    <text evidence="3">The sequence shown here is derived from an EMBL/GenBank/DDBJ whole genome shotgun (WGS) entry which is preliminary data.</text>
</comment>
<dbReference type="GO" id="GO:0047372">
    <property type="term" value="F:monoacylglycerol lipase activity"/>
    <property type="evidence" value="ECO:0007669"/>
    <property type="project" value="TreeGrafter"/>
</dbReference>
<dbReference type="EMBL" id="JAAPAO010000232">
    <property type="protein sequence ID" value="KAF4666541.1"/>
    <property type="molecule type" value="Genomic_DNA"/>
</dbReference>
<dbReference type="GO" id="GO:0034338">
    <property type="term" value="F:short-chain carboxylesterase activity"/>
    <property type="evidence" value="ECO:0007669"/>
    <property type="project" value="TreeGrafter"/>
</dbReference>
<evidence type="ECO:0000313" key="4">
    <source>
        <dbReference type="Proteomes" id="UP000591131"/>
    </source>
</evidence>
<dbReference type="Proteomes" id="UP000591131">
    <property type="component" value="Unassembled WGS sequence"/>
</dbReference>
<evidence type="ECO:0000313" key="3">
    <source>
        <dbReference type="EMBL" id="KAF4666541.1"/>
    </source>
</evidence>
<dbReference type="InterPro" id="IPR022742">
    <property type="entry name" value="Hydrolase_4"/>
</dbReference>
<keyword evidence="4" id="KW-1185">Reference proteome</keyword>
<dbReference type="InterPro" id="IPR029058">
    <property type="entry name" value="AB_hydrolase_fold"/>
</dbReference>
<dbReference type="Gene3D" id="3.40.50.1820">
    <property type="entry name" value="alpha/beta hydrolase"/>
    <property type="match status" value="1"/>
</dbReference>
<reference evidence="3 4" key="1">
    <citation type="submission" date="2020-04" db="EMBL/GenBank/DDBJ databases">
        <title>Perkinsus chesapeaki whole genome sequence.</title>
        <authorList>
            <person name="Bogema D.R."/>
        </authorList>
    </citation>
    <scope>NUCLEOTIDE SEQUENCE [LARGE SCALE GENOMIC DNA]</scope>
    <source>
        <strain evidence="3">ATCC PRA-425</strain>
    </source>
</reference>